<evidence type="ECO:0000313" key="1">
    <source>
        <dbReference type="EMBL" id="VDI71678.1"/>
    </source>
</evidence>
<keyword evidence="2" id="KW-1185">Reference proteome</keyword>
<protein>
    <submittedName>
        <fullName evidence="1">Uncharacterized protein</fullName>
    </submittedName>
</protein>
<dbReference type="EMBL" id="UYJE01009253">
    <property type="protein sequence ID" value="VDI71678.1"/>
    <property type="molecule type" value="Genomic_DNA"/>
</dbReference>
<dbReference type="AlphaFoldDB" id="A0A8B6GYW2"/>
<name>A0A8B6GYW2_MYTGA</name>
<comment type="caution">
    <text evidence="1">The sequence shown here is derived from an EMBL/GenBank/DDBJ whole genome shotgun (WGS) entry which is preliminary data.</text>
</comment>
<accession>A0A8B6GYW2</accession>
<gene>
    <name evidence="1" type="ORF">MGAL_10B049842</name>
</gene>
<feature type="non-terminal residue" evidence="1">
    <location>
        <position position="1"/>
    </location>
</feature>
<reference evidence="1" key="1">
    <citation type="submission" date="2018-11" db="EMBL/GenBank/DDBJ databases">
        <authorList>
            <person name="Alioto T."/>
            <person name="Alioto T."/>
        </authorList>
    </citation>
    <scope>NUCLEOTIDE SEQUENCE</scope>
</reference>
<dbReference type="Proteomes" id="UP000596742">
    <property type="component" value="Unassembled WGS sequence"/>
</dbReference>
<proteinExistence type="predicted"/>
<sequence length="77" mass="8847">LLSETEEDPGDMELPRLQDTYFGRFKPDLGRDTILLTAQLHKKTFQQIQAAVIEGKTYQPQIEENVSRPKVLPWCSS</sequence>
<organism evidence="1 2">
    <name type="scientific">Mytilus galloprovincialis</name>
    <name type="common">Mediterranean mussel</name>
    <dbReference type="NCBI Taxonomy" id="29158"/>
    <lineage>
        <taxon>Eukaryota</taxon>
        <taxon>Metazoa</taxon>
        <taxon>Spiralia</taxon>
        <taxon>Lophotrochozoa</taxon>
        <taxon>Mollusca</taxon>
        <taxon>Bivalvia</taxon>
        <taxon>Autobranchia</taxon>
        <taxon>Pteriomorphia</taxon>
        <taxon>Mytilida</taxon>
        <taxon>Mytiloidea</taxon>
        <taxon>Mytilidae</taxon>
        <taxon>Mytilinae</taxon>
        <taxon>Mytilus</taxon>
    </lineage>
</organism>
<evidence type="ECO:0000313" key="2">
    <source>
        <dbReference type="Proteomes" id="UP000596742"/>
    </source>
</evidence>